<dbReference type="PANTHER" id="PTHR32256">
    <property type="match status" value="1"/>
</dbReference>
<comment type="caution">
    <text evidence="3">The sequence shown here is derived from an EMBL/GenBank/DDBJ whole genome shotgun (WGS) entry which is preliminary data.</text>
</comment>
<feature type="signal peptide" evidence="1">
    <location>
        <begin position="1"/>
        <end position="25"/>
    </location>
</feature>
<protein>
    <recommendedName>
        <fullName evidence="2">Prolow-density lipoprotein receptor-related protein 1-like beta-propeller domain-containing protein</fullName>
    </recommendedName>
</protein>
<reference evidence="4" key="1">
    <citation type="submission" date="2016-01" db="EMBL/GenBank/DDBJ databases">
        <title>Draft genome of Chromobacterium sp. F49.</title>
        <authorList>
            <person name="Hong K.W."/>
        </authorList>
    </citation>
    <scope>NUCLEOTIDE SEQUENCE [LARGE SCALE GENOMIC DNA]</scope>
    <source>
        <strain evidence="4">M63</strain>
    </source>
</reference>
<keyword evidence="1" id="KW-0732">Signal</keyword>
<dbReference type="PANTHER" id="PTHR32256:SF17">
    <property type="entry name" value="EGF-LIKE DOMAIN-CONTAINING PROTEIN"/>
    <property type="match status" value="1"/>
</dbReference>
<dbReference type="InterPro" id="IPR053369">
    <property type="entry name" value="SrfA-induced_signal"/>
</dbReference>
<evidence type="ECO:0000256" key="1">
    <source>
        <dbReference type="SAM" id="SignalP"/>
    </source>
</evidence>
<accession>A0A164AQW2</accession>
<feature type="domain" description="Prolow-density lipoprotein receptor-related protein 1-like beta-propeller" evidence="2">
    <location>
        <begin position="191"/>
        <end position="362"/>
    </location>
</feature>
<dbReference type="EMBL" id="LQRA01000001">
    <property type="protein sequence ID" value="KZE84397.1"/>
    <property type="molecule type" value="Genomic_DNA"/>
</dbReference>
<dbReference type="SUPFAM" id="SSF69304">
    <property type="entry name" value="Tricorn protease N-terminal domain"/>
    <property type="match status" value="1"/>
</dbReference>
<organism evidence="3 4">
    <name type="scientific">Paenibacillus elgii</name>
    <dbReference type="NCBI Taxonomy" id="189691"/>
    <lineage>
        <taxon>Bacteria</taxon>
        <taxon>Bacillati</taxon>
        <taxon>Bacillota</taxon>
        <taxon>Bacilli</taxon>
        <taxon>Bacillales</taxon>
        <taxon>Paenibacillaceae</taxon>
        <taxon>Paenibacillus</taxon>
    </lineage>
</organism>
<dbReference type="Gene3D" id="2.120.10.30">
    <property type="entry name" value="TolB, C-terminal domain"/>
    <property type="match status" value="1"/>
</dbReference>
<dbReference type="AlphaFoldDB" id="A0A164AQW2"/>
<dbReference type="Proteomes" id="UP000076563">
    <property type="component" value="Unassembled WGS sequence"/>
</dbReference>
<evidence type="ECO:0000313" key="3">
    <source>
        <dbReference type="EMBL" id="KZE84397.1"/>
    </source>
</evidence>
<keyword evidence="4" id="KW-1185">Reference proteome</keyword>
<dbReference type="SUPFAM" id="SSF63825">
    <property type="entry name" value="YWTD domain"/>
    <property type="match status" value="1"/>
</dbReference>
<evidence type="ECO:0000259" key="2">
    <source>
        <dbReference type="Pfam" id="PF16472"/>
    </source>
</evidence>
<dbReference type="InterPro" id="IPR032485">
    <property type="entry name" value="LRP1-like_beta_prop"/>
</dbReference>
<name>A0A164AQW2_9BACL</name>
<dbReference type="InterPro" id="IPR011042">
    <property type="entry name" value="6-blade_b-propeller_TolB-like"/>
</dbReference>
<proteinExistence type="predicted"/>
<dbReference type="OrthoDB" id="61520at2"/>
<sequence>MIRKIGFSLLASALLFMAGQPSSYAAEASAAPTVKAPGFPVTVNGSVVDNKHNLYPLLLYRDITYFPMTWNYTRALGMTTAWDPVNGLAIGKQESCEPVVRQDLTSQENSDKGMKATLVPFPVSVNGKSISNKEEQYPLLLFQNIVYFPMTWNYTHDVFGWTTNWDATNGFGVQACEKAPGVDARQTAALNLANGGQLAVQGDWIYMNPANKYYGPNSLVKMKLDGSGKQTLSEDNALSINVVDDWIYYTARDKAADKNLGIFKMKTDGSQRTQISSAGAHSVWVLDGWIYYIAGNGLTINGIHKMKTDGSEDTVIVSGEVGGRFYLDGDLIYFMMPDKEHASNSLFQIKTDGTGKKKLQDEVNAVAAIDGWVYYSTVSLAKKGIYKMSADGTVNIPLYSSDQPLNGFQYRDGWIYFIRGSFGIMGSASIEKMRIDGTGHTALGNVRATSLYFAGADLYYPSAFDGDNELRKLELGK</sequence>
<gene>
    <name evidence="3" type="ORF">AV654_00360</name>
</gene>
<feature type="chain" id="PRO_5007848760" description="Prolow-density lipoprotein receptor-related protein 1-like beta-propeller domain-containing protein" evidence="1">
    <location>
        <begin position="26"/>
        <end position="477"/>
    </location>
</feature>
<dbReference type="Pfam" id="PF16472">
    <property type="entry name" value="DUF5050"/>
    <property type="match status" value="1"/>
</dbReference>
<dbReference type="RefSeq" id="WP_063177562.1">
    <property type="nucleotide sequence ID" value="NZ_LQRA01000001.1"/>
</dbReference>
<evidence type="ECO:0000313" key="4">
    <source>
        <dbReference type="Proteomes" id="UP000076563"/>
    </source>
</evidence>